<gene>
    <name evidence="9" type="ORF">H9Q79_14695</name>
</gene>
<feature type="domain" description="Major facilitator superfamily (MFS) profile" evidence="8">
    <location>
        <begin position="1"/>
        <end position="408"/>
    </location>
</feature>
<dbReference type="InterPro" id="IPR036259">
    <property type="entry name" value="MFS_trans_sf"/>
</dbReference>
<evidence type="ECO:0000313" key="9">
    <source>
        <dbReference type="EMBL" id="QNM08122.1"/>
    </source>
</evidence>
<feature type="transmembrane region" description="Helical" evidence="6">
    <location>
        <begin position="226"/>
        <end position="245"/>
    </location>
</feature>
<protein>
    <submittedName>
        <fullName evidence="9">OFA family MFS transporter</fullName>
    </submittedName>
</protein>
<dbReference type="RefSeq" id="WP_249328622.1">
    <property type="nucleotide sequence ID" value="NZ_CP060635.1"/>
</dbReference>
<feature type="transmembrane region" description="Helical" evidence="6">
    <location>
        <begin position="106"/>
        <end position="125"/>
    </location>
</feature>
<dbReference type="PROSITE" id="PS50850">
    <property type="entry name" value="MFS"/>
    <property type="match status" value="1"/>
</dbReference>
<dbReference type="Gene3D" id="1.20.1250.20">
    <property type="entry name" value="MFS general substrate transporter like domains"/>
    <property type="match status" value="2"/>
</dbReference>
<evidence type="ECO:0000313" key="10">
    <source>
        <dbReference type="Proteomes" id="UP000515860"/>
    </source>
</evidence>
<evidence type="ECO:0000259" key="8">
    <source>
        <dbReference type="PROSITE" id="PS50850"/>
    </source>
</evidence>
<feature type="transmembrane region" description="Helical" evidence="6">
    <location>
        <begin position="169"/>
        <end position="189"/>
    </location>
</feature>
<feature type="transmembrane region" description="Helical" evidence="6">
    <location>
        <begin position="352"/>
        <end position="372"/>
    </location>
</feature>
<dbReference type="AlphaFoldDB" id="A0A7G9GBE0"/>
<dbReference type="KEGG" id="whj:H9Q79_14695"/>
<evidence type="ECO:0000256" key="2">
    <source>
        <dbReference type="ARBA" id="ARBA00022448"/>
    </source>
</evidence>
<sequence length="417" mass="43579">MNYTRKRWLILAACCLANLCLGSIYAWSVFASSMADYLSALHGVTVTSGDLAIVYTIANSVGPITMISGGWFNDRFGPKKVILVGGLLFGGGMLASGFAGSIGALIVAYGLIGGLGLGMAYGCTISSCVKFFPDKRGLVGGITTATYGLSSVILPPVVTVIVGRLDAPAAFKIVGVVFLVLICGCSFLVEKCPADFVPDGWTPPAEKKEKKAVRDCSWREMLKSPVFYAMILLLTCGAFCGMMIISQASAVASGMIGMSAAAAGIAVSVLALFNAAGRLAAGWLSDRIGRISTLTLACVLSVAGLISLYFSSTGSTGTFYLGIALVGICFGSFMGVYPGFTADQFGARNNSVNYGIMFIGFAAAGFFGPTIMKNVYTADGSYQRAFLIAVGLNSAGILLTFVYRILAKRRSLERSVN</sequence>
<comment type="subcellular location">
    <subcellularLocation>
        <location evidence="1">Cell membrane</location>
        <topology evidence="1">Multi-pass membrane protein</topology>
    </subcellularLocation>
</comment>
<proteinExistence type="predicted"/>
<organism evidence="9 10">
    <name type="scientific">Wansuia hejianensis</name>
    <dbReference type="NCBI Taxonomy" id="2763667"/>
    <lineage>
        <taxon>Bacteria</taxon>
        <taxon>Bacillati</taxon>
        <taxon>Bacillota</taxon>
        <taxon>Clostridia</taxon>
        <taxon>Lachnospirales</taxon>
        <taxon>Lachnospiraceae</taxon>
        <taxon>Wansuia</taxon>
    </lineage>
</organism>
<keyword evidence="2" id="KW-0813">Transport</keyword>
<keyword evidence="7" id="KW-0732">Signal</keyword>
<evidence type="ECO:0000256" key="5">
    <source>
        <dbReference type="ARBA" id="ARBA00023136"/>
    </source>
</evidence>
<dbReference type="InterPro" id="IPR020846">
    <property type="entry name" value="MFS_dom"/>
</dbReference>
<dbReference type="SUPFAM" id="SSF103473">
    <property type="entry name" value="MFS general substrate transporter"/>
    <property type="match status" value="1"/>
</dbReference>
<feature type="transmembrane region" description="Helical" evidence="6">
    <location>
        <begin position="384"/>
        <end position="406"/>
    </location>
</feature>
<dbReference type="PANTHER" id="PTHR11360">
    <property type="entry name" value="MONOCARBOXYLATE TRANSPORTER"/>
    <property type="match status" value="1"/>
</dbReference>
<keyword evidence="4 6" id="KW-1133">Transmembrane helix</keyword>
<keyword evidence="5 6" id="KW-0472">Membrane</keyword>
<dbReference type="InterPro" id="IPR011701">
    <property type="entry name" value="MFS"/>
</dbReference>
<name>A0A7G9GBE0_9FIRM</name>
<feature type="transmembrane region" description="Helical" evidence="6">
    <location>
        <begin position="294"/>
        <end position="312"/>
    </location>
</feature>
<dbReference type="EMBL" id="CP060635">
    <property type="protein sequence ID" value="QNM08122.1"/>
    <property type="molecule type" value="Genomic_DNA"/>
</dbReference>
<dbReference type="PANTHER" id="PTHR11360:SF317">
    <property type="entry name" value="MAJOR FACILITATOR SUPERFAMILY (MFS) PROFILE DOMAIN-CONTAINING PROTEIN-RELATED"/>
    <property type="match status" value="1"/>
</dbReference>
<evidence type="ECO:0000256" key="1">
    <source>
        <dbReference type="ARBA" id="ARBA00004651"/>
    </source>
</evidence>
<evidence type="ECO:0000256" key="7">
    <source>
        <dbReference type="SAM" id="SignalP"/>
    </source>
</evidence>
<keyword evidence="10" id="KW-1185">Reference proteome</keyword>
<feature type="transmembrane region" description="Helical" evidence="6">
    <location>
        <begin position="137"/>
        <end position="163"/>
    </location>
</feature>
<keyword evidence="3 6" id="KW-0812">Transmembrane</keyword>
<evidence type="ECO:0000256" key="6">
    <source>
        <dbReference type="SAM" id="Phobius"/>
    </source>
</evidence>
<reference evidence="9 10" key="1">
    <citation type="submission" date="2020-08" db="EMBL/GenBank/DDBJ databases">
        <authorList>
            <person name="Liu C."/>
            <person name="Sun Q."/>
        </authorList>
    </citation>
    <scope>NUCLEOTIDE SEQUENCE [LARGE SCALE GENOMIC DNA]</scope>
    <source>
        <strain evidence="9 10">NSJ-29</strain>
    </source>
</reference>
<evidence type="ECO:0000256" key="3">
    <source>
        <dbReference type="ARBA" id="ARBA00022692"/>
    </source>
</evidence>
<dbReference type="InterPro" id="IPR050327">
    <property type="entry name" value="Proton-linked_MCT"/>
</dbReference>
<accession>A0A7G9GBE0</accession>
<feature type="signal peptide" evidence="7">
    <location>
        <begin position="1"/>
        <end position="26"/>
    </location>
</feature>
<evidence type="ECO:0000256" key="4">
    <source>
        <dbReference type="ARBA" id="ARBA00022989"/>
    </source>
</evidence>
<feature type="transmembrane region" description="Helical" evidence="6">
    <location>
        <begin position="318"/>
        <end position="340"/>
    </location>
</feature>
<dbReference type="CDD" id="cd17353">
    <property type="entry name" value="MFS_OFA_like"/>
    <property type="match status" value="1"/>
</dbReference>
<dbReference type="GO" id="GO:0005886">
    <property type="term" value="C:plasma membrane"/>
    <property type="evidence" value="ECO:0007669"/>
    <property type="project" value="UniProtKB-SubCell"/>
</dbReference>
<dbReference type="Pfam" id="PF07690">
    <property type="entry name" value="MFS_1"/>
    <property type="match status" value="1"/>
</dbReference>
<feature type="transmembrane region" description="Helical" evidence="6">
    <location>
        <begin position="251"/>
        <end position="273"/>
    </location>
</feature>
<feature type="transmembrane region" description="Helical" evidence="6">
    <location>
        <begin position="50"/>
        <end position="72"/>
    </location>
</feature>
<dbReference type="Proteomes" id="UP000515860">
    <property type="component" value="Chromosome"/>
</dbReference>
<feature type="chain" id="PRO_5029015237" evidence="7">
    <location>
        <begin position="27"/>
        <end position="417"/>
    </location>
</feature>
<feature type="transmembrane region" description="Helical" evidence="6">
    <location>
        <begin position="81"/>
        <end position="100"/>
    </location>
</feature>
<dbReference type="GO" id="GO:0022857">
    <property type="term" value="F:transmembrane transporter activity"/>
    <property type="evidence" value="ECO:0007669"/>
    <property type="project" value="InterPro"/>
</dbReference>